<sequence length="70" mass="7653">MPCGLSLPEYTLATGPSGDPLDDGMQRLLLAAFVPLARLESDWKSTECTRNVRLSKRSDRRSMVGDEIGA</sequence>
<keyword evidence="2" id="KW-1185">Reference proteome</keyword>
<evidence type="ECO:0000313" key="2">
    <source>
        <dbReference type="Proteomes" id="UP001153050"/>
    </source>
</evidence>
<name>A0ABM9E7R4_9HYPH</name>
<accession>A0ABM9E7R4</accession>
<reference evidence="1 2" key="1">
    <citation type="submission" date="2022-03" db="EMBL/GenBank/DDBJ databases">
        <authorList>
            <person name="Brunel B."/>
        </authorList>
    </citation>
    <scope>NUCLEOTIDE SEQUENCE [LARGE SCALE GENOMIC DNA]</scope>
    <source>
        <strain evidence="1">STM5069sample</strain>
    </source>
</reference>
<gene>
    <name evidence="1" type="ORF">MES5069_460003</name>
</gene>
<protein>
    <submittedName>
        <fullName evidence="1">Uncharacterized protein</fullName>
    </submittedName>
</protein>
<dbReference type="Proteomes" id="UP001153050">
    <property type="component" value="Unassembled WGS sequence"/>
</dbReference>
<proteinExistence type="predicted"/>
<organism evidence="1 2">
    <name type="scientific">Mesorhizobium escarrei</name>
    <dbReference type="NCBI Taxonomy" id="666018"/>
    <lineage>
        <taxon>Bacteria</taxon>
        <taxon>Pseudomonadati</taxon>
        <taxon>Pseudomonadota</taxon>
        <taxon>Alphaproteobacteria</taxon>
        <taxon>Hyphomicrobiales</taxon>
        <taxon>Phyllobacteriaceae</taxon>
        <taxon>Mesorhizobium</taxon>
    </lineage>
</organism>
<comment type="caution">
    <text evidence="1">The sequence shown here is derived from an EMBL/GenBank/DDBJ whole genome shotgun (WGS) entry which is preliminary data.</text>
</comment>
<evidence type="ECO:0000313" key="1">
    <source>
        <dbReference type="EMBL" id="CAH2405175.1"/>
    </source>
</evidence>
<dbReference type="EMBL" id="CAKXZT010000142">
    <property type="protein sequence ID" value="CAH2405175.1"/>
    <property type="molecule type" value="Genomic_DNA"/>
</dbReference>